<evidence type="ECO:0000313" key="3">
    <source>
        <dbReference type="Proteomes" id="UP001066276"/>
    </source>
</evidence>
<reference evidence="2" key="1">
    <citation type="journal article" date="2022" name="bioRxiv">
        <title>Sequencing and chromosome-scale assembly of the giantPleurodeles waltlgenome.</title>
        <authorList>
            <person name="Brown T."/>
            <person name="Elewa A."/>
            <person name="Iarovenko S."/>
            <person name="Subramanian E."/>
            <person name="Araus A.J."/>
            <person name="Petzold A."/>
            <person name="Susuki M."/>
            <person name="Suzuki K.-i.T."/>
            <person name="Hayashi T."/>
            <person name="Toyoda A."/>
            <person name="Oliveira C."/>
            <person name="Osipova E."/>
            <person name="Leigh N.D."/>
            <person name="Simon A."/>
            <person name="Yun M.H."/>
        </authorList>
    </citation>
    <scope>NUCLEOTIDE SEQUENCE</scope>
    <source>
        <strain evidence="2">20211129_DDA</strain>
        <tissue evidence="2">Liver</tissue>
    </source>
</reference>
<accession>A0AAV7UXY8</accession>
<dbReference type="Proteomes" id="UP001066276">
    <property type="component" value="Chromosome 2_2"/>
</dbReference>
<sequence>MTTSDRILMGPGPLTLQDIMEAIQGVRTSLETRHDSVTTEVSLLRADMWNMATQVKELEESTASLQGVMKTLKIQVDEMQVLTNNLQARLEDYEGRLRKNNILIIGVPECAEGHAVDLFVENLIFKEL</sequence>
<organism evidence="2 3">
    <name type="scientific">Pleurodeles waltl</name>
    <name type="common">Iberian ribbed newt</name>
    <dbReference type="NCBI Taxonomy" id="8319"/>
    <lineage>
        <taxon>Eukaryota</taxon>
        <taxon>Metazoa</taxon>
        <taxon>Chordata</taxon>
        <taxon>Craniata</taxon>
        <taxon>Vertebrata</taxon>
        <taxon>Euteleostomi</taxon>
        <taxon>Amphibia</taxon>
        <taxon>Batrachia</taxon>
        <taxon>Caudata</taxon>
        <taxon>Salamandroidea</taxon>
        <taxon>Salamandridae</taxon>
        <taxon>Pleurodelinae</taxon>
        <taxon>Pleurodeles</taxon>
    </lineage>
</organism>
<feature type="coiled-coil region" evidence="1">
    <location>
        <begin position="69"/>
        <end position="96"/>
    </location>
</feature>
<protein>
    <submittedName>
        <fullName evidence="2">Uncharacterized protein</fullName>
    </submittedName>
</protein>
<dbReference type="AlphaFoldDB" id="A0AAV7UXY8"/>
<proteinExistence type="predicted"/>
<evidence type="ECO:0000256" key="1">
    <source>
        <dbReference type="SAM" id="Coils"/>
    </source>
</evidence>
<dbReference type="EMBL" id="JANPWB010000004">
    <property type="protein sequence ID" value="KAJ1193954.1"/>
    <property type="molecule type" value="Genomic_DNA"/>
</dbReference>
<gene>
    <name evidence="2" type="ORF">NDU88_003249</name>
</gene>
<comment type="caution">
    <text evidence="2">The sequence shown here is derived from an EMBL/GenBank/DDBJ whole genome shotgun (WGS) entry which is preliminary data.</text>
</comment>
<keyword evidence="3" id="KW-1185">Reference proteome</keyword>
<evidence type="ECO:0000313" key="2">
    <source>
        <dbReference type="EMBL" id="KAJ1193954.1"/>
    </source>
</evidence>
<name>A0AAV7UXY8_PLEWA</name>
<keyword evidence="1" id="KW-0175">Coiled coil</keyword>